<accession>A0ABS6H7K6</accession>
<keyword evidence="1" id="KW-0812">Transmembrane</keyword>
<evidence type="ECO:0000313" key="3">
    <source>
        <dbReference type="Proteomes" id="UP000689967"/>
    </source>
</evidence>
<keyword evidence="1" id="KW-1133">Transmembrane helix</keyword>
<keyword evidence="3" id="KW-1185">Reference proteome</keyword>
<protein>
    <submittedName>
        <fullName evidence="2">Uncharacterized protein</fullName>
    </submittedName>
</protein>
<proteinExistence type="predicted"/>
<keyword evidence="1" id="KW-0472">Membrane</keyword>
<comment type="caution">
    <text evidence="2">The sequence shown here is derived from an EMBL/GenBank/DDBJ whole genome shotgun (WGS) entry which is preliminary data.</text>
</comment>
<dbReference type="RefSeq" id="WP_216876087.1">
    <property type="nucleotide sequence ID" value="NZ_JAERQM010000003.1"/>
</dbReference>
<gene>
    <name evidence="2" type="ORF">JJQ90_13240</name>
</gene>
<evidence type="ECO:0000256" key="1">
    <source>
        <dbReference type="SAM" id="Phobius"/>
    </source>
</evidence>
<name>A0ABS6H7K6_9PROT</name>
<feature type="transmembrane region" description="Helical" evidence="1">
    <location>
        <begin position="12"/>
        <end position="37"/>
    </location>
</feature>
<evidence type="ECO:0000313" key="2">
    <source>
        <dbReference type="EMBL" id="MBU8544680.1"/>
    </source>
</evidence>
<dbReference type="Proteomes" id="UP000689967">
    <property type="component" value="Unassembled WGS sequence"/>
</dbReference>
<dbReference type="EMBL" id="JAERQM010000003">
    <property type="protein sequence ID" value="MBU8544680.1"/>
    <property type="molecule type" value="Genomic_DNA"/>
</dbReference>
<sequence>MDPDDPMGQVEVGGVLMLPAALLGFLAYPGALELVVATPPANDRLAMPETD</sequence>
<reference evidence="2 3" key="1">
    <citation type="submission" date="2021-01" db="EMBL/GenBank/DDBJ databases">
        <title>Roseomonas sp. nov, a bacterium isolated from an oil production mixture in Yumen Oilfield.</title>
        <authorList>
            <person name="Wu D."/>
        </authorList>
    </citation>
    <scope>NUCLEOTIDE SEQUENCE [LARGE SCALE GENOMIC DNA]</scope>
    <source>
        <strain evidence="2 3">ROY-5-3</strain>
    </source>
</reference>
<organism evidence="2 3">
    <name type="scientific">Falsiroseomonas oleicola</name>
    <dbReference type="NCBI Taxonomy" id="2801474"/>
    <lineage>
        <taxon>Bacteria</taxon>
        <taxon>Pseudomonadati</taxon>
        <taxon>Pseudomonadota</taxon>
        <taxon>Alphaproteobacteria</taxon>
        <taxon>Acetobacterales</taxon>
        <taxon>Roseomonadaceae</taxon>
        <taxon>Falsiroseomonas</taxon>
    </lineage>
</organism>